<evidence type="ECO:0000256" key="1">
    <source>
        <dbReference type="SAM" id="MobiDB-lite"/>
    </source>
</evidence>
<dbReference type="Proteomes" id="UP000265955">
    <property type="component" value="Unassembled WGS sequence"/>
</dbReference>
<comment type="caution">
    <text evidence="2">The sequence shown here is derived from an EMBL/GenBank/DDBJ whole genome shotgun (WGS) entry which is preliminary data.</text>
</comment>
<evidence type="ECO:0000313" key="3">
    <source>
        <dbReference type="Proteomes" id="UP000265955"/>
    </source>
</evidence>
<feature type="compositionally biased region" description="Basic and acidic residues" evidence="1">
    <location>
        <begin position="7"/>
        <end position="42"/>
    </location>
</feature>
<accession>A0A3A3G878</accession>
<dbReference type="EMBL" id="QYUO01000001">
    <property type="protein sequence ID" value="RJF98355.1"/>
    <property type="molecule type" value="Genomic_DNA"/>
</dbReference>
<protein>
    <submittedName>
        <fullName evidence="2">Uncharacterized protein</fullName>
    </submittedName>
</protein>
<reference evidence="3" key="1">
    <citation type="submission" date="2018-09" db="EMBL/GenBank/DDBJ databases">
        <authorList>
            <person name="Zhu H."/>
        </authorList>
    </citation>
    <scope>NUCLEOTIDE SEQUENCE [LARGE SCALE GENOMIC DNA]</scope>
    <source>
        <strain evidence="3">K1R23-30</strain>
    </source>
</reference>
<gene>
    <name evidence="2" type="ORF">D3871_07380</name>
</gene>
<dbReference type="AlphaFoldDB" id="A0A3A3G878"/>
<name>A0A3A3G878_9BURK</name>
<organism evidence="2 3">
    <name type="scientific">Noviherbaspirillum saxi</name>
    <dbReference type="NCBI Taxonomy" id="2320863"/>
    <lineage>
        <taxon>Bacteria</taxon>
        <taxon>Pseudomonadati</taxon>
        <taxon>Pseudomonadota</taxon>
        <taxon>Betaproteobacteria</taxon>
        <taxon>Burkholderiales</taxon>
        <taxon>Oxalobacteraceae</taxon>
        <taxon>Noviherbaspirillum</taxon>
    </lineage>
</organism>
<sequence length="64" mass="7432">MLCGRENGLEVKRIEKENETAEEDRQRKISPRIEDDKKKYPKPEQAAEPSIDTRLASVHRLMAP</sequence>
<keyword evidence="3" id="KW-1185">Reference proteome</keyword>
<evidence type="ECO:0000313" key="2">
    <source>
        <dbReference type="EMBL" id="RJF98355.1"/>
    </source>
</evidence>
<feature type="region of interest" description="Disordered" evidence="1">
    <location>
        <begin position="1"/>
        <end position="64"/>
    </location>
</feature>
<proteinExistence type="predicted"/>